<name>A0A7W4Z349_9ACTN</name>
<sequence>MSDIVMSAVDVNVRFGGLRALADLDLEIRSGEVLGIVGPNGAGKSTLFNVLAGAIRPTSGRVLLQGRDITSSRADQRARMGISRTFQTVRPFLDETLVRNVAVAALAVGDGRAHAMDVAVDLLEQVGLADKAAARASELGHGERKRLELARALAVRPRVLMLDEVMAGLNPSEVREIVELIRSLCAASGSELVLIEHLLSAVRSLADRVVVLDAGRVLADGTPDDVFGDPKVIEAYLGTKYATS</sequence>
<evidence type="ECO:0000313" key="5">
    <source>
        <dbReference type="EMBL" id="MBB3044703.1"/>
    </source>
</evidence>
<protein>
    <submittedName>
        <fullName evidence="5">Branched-chain amino acid transport system ATP-binding protein</fullName>
    </submittedName>
</protein>
<dbReference type="GO" id="GO:0016887">
    <property type="term" value="F:ATP hydrolysis activity"/>
    <property type="evidence" value="ECO:0007669"/>
    <property type="project" value="InterPro"/>
</dbReference>
<dbReference type="CDD" id="cd03219">
    <property type="entry name" value="ABC_Mj1267_LivG_branched"/>
    <property type="match status" value="1"/>
</dbReference>
<dbReference type="PROSITE" id="PS50893">
    <property type="entry name" value="ABC_TRANSPORTER_2"/>
    <property type="match status" value="1"/>
</dbReference>
<dbReference type="SMART" id="SM00382">
    <property type="entry name" value="AAA"/>
    <property type="match status" value="1"/>
</dbReference>
<dbReference type="InterPro" id="IPR032823">
    <property type="entry name" value="BCA_ABC_TP_C"/>
</dbReference>
<evidence type="ECO:0000256" key="3">
    <source>
        <dbReference type="ARBA" id="ARBA00022840"/>
    </source>
</evidence>
<keyword evidence="3 5" id="KW-0067">ATP-binding</keyword>
<proteinExistence type="predicted"/>
<reference evidence="5 6" key="1">
    <citation type="submission" date="2020-08" db="EMBL/GenBank/DDBJ databases">
        <title>Sequencing the genomes of 1000 actinobacteria strains.</title>
        <authorList>
            <person name="Klenk H.-P."/>
        </authorList>
    </citation>
    <scope>NUCLEOTIDE SEQUENCE [LARGE SCALE GENOMIC DNA]</scope>
    <source>
        <strain evidence="5 6">DSM 105498</strain>
    </source>
</reference>
<evidence type="ECO:0000256" key="1">
    <source>
        <dbReference type="ARBA" id="ARBA00022448"/>
    </source>
</evidence>
<dbReference type="GO" id="GO:0005524">
    <property type="term" value="F:ATP binding"/>
    <property type="evidence" value="ECO:0007669"/>
    <property type="project" value="UniProtKB-KW"/>
</dbReference>
<dbReference type="Gene3D" id="3.40.50.300">
    <property type="entry name" value="P-loop containing nucleotide triphosphate hydrolases"/>
    <property type="match status" value="1"/>
</dbReference>
<dbReference type="GO" id="GO:0005886">
    <property type="term" value="C:plasma membrane"/>
    <property type="evidence" value="ECO:0007669"/>
    <property type="project" value="TreeGrafter"/>
</dbReference>
<comment type="caution">
    <text evidence="5">The sequence shown here is derived from an EMBL/GenBank/DDBJ whole genome shotgun (WGS) entry which is preliminary data.</text>
</comment>
<feature type="domain" description="ABC transporter" evidence="4">
    <location>
        <begin position="6"/>
        <end position="239"/>
    </location>
</feature>
<evidence type="ECO:0000256" key="2">
    <source>
        <dbReference type="ARBA" id="ARBA00022741"/>
    </source>
</evidence>
<organism evidence="5 6">
    <name type="scientific">Nocardioides soli</name>
    <dbReference type="NCBI Taxonomy" id="1036020"/>
    <lineage>
        <taxon>Bacteria</taxon>
        <taxon>Bacillati</taxon>
        <taxon>Actinomycetota</taxon>
        <taxon>Actinomycetes</taxon>
        <taxon>Propionibacteriales</taxon>
        <taxon>Nocardioidaceae</taxon>
        <taxon>Nocardioides</taxon>
    </lineage>
</organism>
<dbReference type="RefSeq" id="WP_215524191.1">
    <property type="nucleotide sequence ID" value="NZ_JACHWR010000003.1"/>
</dbReference>
<dbReference type="EMBL" id="JACHWR010000003">
    <property type="protein sequence ID" value="MBB3044703.1"/>
    <property type="molecule type" value="Genomic_DNA"/>
</dbReference>
<dbReference type="InterPro" id="IPR003593">
    <property type="entry name" value="AAA+_ATPase"/>
</dbReference>
<dbReference type="Proteomes" id="UP000589626">
    <property type="component" value="Unassembled WGS sequence"/>
</dbReference>
<evidence type="ECO:0000313" key="6">
    <source>
        <dbReference type="Proteomes" id="UP000589626"/>
    </source>
</evidence>
<keyword evidence="1" id="KW-0813">Transport</keyword>
<dbReference type="InterPro" id="IPR027417">
    <property type="entry name" value="P-loop_NTPase"/>
</dbReference>
<keyword evidence="2" id="KW-0547">Nucleotide-binding</keyword>
<dbReference type="InterPro" id="IPR051120">
    <property type="entry name" value="ABC_AA/LPS_Transport"/>
</dbReference>
<dbReference type="Pfam" id="PF12399">
    <property type="entry name" value="BCA_ABC_TP_C"/>
    <property type="match status" value="1"/>
</dbReference>
<evidence type="ECO:0000259" key="4">
    <source>
        <dbReference type="PROSITE" id="PS50893"/>
    </source>
</evidence>
<accession>A0A7W4Z349</accession>
<dbReference type="Pfam" id="PF00005">
    <property type="entry name" value="ABC_tran"/>
    <property type="match status" value="1"/>
</dbReference>
<dbReference type="PANTHER" id="PTHR45772:SF8">
    <property type="entry name" value="HIGH-AFFINITY BRANCHED-CHAIN AMINO ACID TRANSPORT ATP-BINDING PROTEIN"/>
    <property type="match status" value="1"/>
</dbReference>
<dbReference type="InterPro" id="IPR003439">
    <property type="entry name" value="ABC_transporter-like_ATP-bd"/>
</dbReference>
<dbReference type="SUPFAM" id="SSF52540">
    <property type="entry name" value="P-loop containing nucleoside triphosphate hydrolases"/>
    <property type="match status" value="1"/>
</dbReference>
<dbReference type="AlphaFoldDB" id="A0A7W4Z349"/>
<keyword evidence="6" id="KW-1185">Reference proteome</keyword>
<gene>
    <name evidence="5" type="ORF">FHU40_004540</name>
</gene>
<dbReference type="PANTHER" id="PTHR45772">
    <property type="entry name" value="CONSERVED COMPONENT OF ABC TRANSPORTER FOR NATURAL AMINO ACIDS-RELATED"/>
    <property type="match status" value="1"/>
</dbReference>